<keyword evidence="2" id="KW-0804">Transcription</keyword>
<evidence type="ECO:0000256" key="1">
    <source>
        <dbReference type="ARBA" id="ARBA00023015"/>
    </source>
</evidence>
<dbReference type="AlphaFoldDB" id="A0A835MUF0"/>
<dbReference type="EMBL" id="JADGMS010000010">
    <property type="protein sequence ID" value="KAF9673866.1"/>
    <property type="molecule type" value="Genomic_DNA"/>
</dbReference>
<dbReference type="PANTHER" id="PTHR46633">
    <property type="entry name" value="TRANSCRIPTION FACTOR MYC/MYB-RELATED"/>
    <property type="match status" value="1"/>
</dbReference>
<evidence type="ECO:0000313" key="5">
    <source>
        <dbReference type="Proteomes" id="UP000657918"/>
    </source>
</evidence>
<protein>
    <recommendedName>
        <fullName evidence="3">Transcription factor MYC/MYB N-terminal domain-containing protein</fullName>
    </recommendedName>
</protein>
<proteinExistence type="predicted"/>
<evidence type="ECO:0000256" key="2">
    <source>
        <dbReference type="ARBA" id="ARBA00023163"/>
    </source>
</evidence>
<evidence type="ECO:0000259" key="3">
    <source>
        <dbReference type="Pfam" id="PF14215"/>
    </source>
</evidence>
<keyword evidence="1" id="KW-0805">Transcription regulation</keyword>
<dbReference type="Proteomes" id="UP000657918">
    <property type="component" value="Unassembled WGS sequence"/>
</dbReference>
<comment type="caution">
    <text evidence="4">The sequence shown here is derived from an EMBL/GenBank/DDBJ whole genome shotgun (WGS) entry which is preliminary data.</text>
</comment>
<keyword evidence="5" id="KW-1185">Reference proteome</keyword>
<dbReference type="PANTHER" id="PTHR46633:SF3">
    <property type="entry name" value="SERINE_THREONINE-PROTEIN KINASE WNK (WITH NO LYSINE)-LIKE PROTEIN"/>
    <property type="match status" value="1"/>
</dbReference>
<reference evidence="4 5" key="1">
    <citation type="submission" date="2020-10" db="EMBL/GenBank/DDBJ databases">
        <title>Plant Genome Project.</title>
        <authorList>
            <person name="Zhang R.-G."/>
        </authorList>
    </citation>
    <scope>NUCLEOTIDE SEQUENCE [LARGE SCALE GENOMIC DNA]</scope>
    <source>
        <strain evidence="4">FAFU-HL-1</strain>
        <tissue evidence="4">Leaf</tissue>
    </source>
</reference>
<dbReference type="InterPro" id="IPR025610">
    <property type="entry name" value="MYC/MYB_N"/>
</dbReference>
<evidence type="ECO:0000313" key="4">
    <source>
        <dbReference type="EMBL" id="KAF9673866.1"/>
    </source>
</evidence>
<sequence>MEEHLSPLAVTHLLQHTLRSLCIHENSQWVYAVFWRILPRNYPPPKWDGQGAYDRSRGNRRNWILVWEDGFCNFAASTAEINSGDCPSSSVYGNCEFQHYQGLQPELFFKMSHEIYNYGEGLIGKVAADHSHKWIYKEPNDQEINFLSAWHSSADSQPRTWEAQFQSGIKVIEDLSYVVLLRKKFSYIESIPGVLLPHPSSSVYPYKVDGYGTASDTWHYQGSSIAPPSPTEFHDHFNQVPFKITPSMSSLEALLSKLPSVVPPSLPAPAHHQAAGYCDSQPHYVSSIQRGMEKVAKEEIDEEYTRAEHDVGESSGSLSAANYRKQQFQQFQDLNVNVRNASGYFE</sequence>
<accession>A0A835MUF0</accession>
<name>A0A835MUF0_9ROSI</name>
<organism evidence="4 5">
    <name type="scientific">Salix dunnii</name>
    <dbReference type="NCBI Taxonomy" id="1413687"/>
    <lineage>
        <taxon>Eukaryota</taxon>
        <taxon>Viridiplantae</taxon>
        <taxon>Streptophyta</taxon>
        <taxon>Embryophyta</taxon>
        <taxon>Tracheophyta</taxon>
        <taxon>Spermatophyta</taxon>
        <taxon>Magnoliopsida</taxon>
        <taxon>eudicotyledons</taxon>
        <taxon>Gunneridae</taxon>
        <taxon>Pentapetalae</taxon>
        <taxon>rosids</taxon>
        <taxon>fabids</taxon>
        <taxon>Malpighiales</taxon>
        <taxon>Salicaceae</taxon>
        <taxon>Saliceae</taxon>
        <taxon>Salix</taxon>
    </lineage>
</organism>
<feature type="domain" description="Transcription factor MYC/MYB N-terminal" evidence="3">
    <location>
        <begin position="14"/>
        <end position="145"/>
    </location>
</feature>
<dbReference type="OrthoDB" id="1876470at2759"/>
<gene>
    <name evidence="4" type="ORF">SADUNF_Sadunf10G0068300</name>
</gene>
<dbReference type="Pfam" id="PF14215">
    <property type="entry name" value="bHLH-MYC_N"/>
    <property type="match status" value="1"/>
</dbReference>